<dbReference type="SUPFAM" id="SSF143120">
    <property type="entry name" value="YefM-like"/>
    <property type="match status" value="1"/>
</dbReference>
<dbReference type="RefSeq" id="WP_198912057.1">
    <property type="nucleotide sequence ID" value="NZ_JAMYZY010000090.1"/>
</dbReference>
<evidence type="ECO:0000313" key="3">
    <source>
        <dbReference type="EMBL" id="MCP1260105.1"/>
    </source>
</evidence>
<keyword evidence="4" id="KW-1185">Reference proteome</keyword>
<organism evidence="3 4">
    <name type="scientific">Acetobacter lambici</name>
    <dbReference type="NCBI Taxonomy" id="1332824"/>
    <lineage>
        <taxon>Bacteria</taxon>
        <taxon>Pseudomonadati</taxon>
        <taxon>Pseudomonadota</taxon>
        <taxon>Alphaproteobacteria</taxon>
        <taxon>Acetobacterales</taxon>
        <taxon>Acetobacteraceae</taxon>
        <taxon>Acetobacter</taxon>
    </lineage>
</organism>
<sequence length="85" mass="9482">MRVSSAEFIRNYGIMTDQALSEAVTITRNGKDRLVVLSAAEYQRLLARSRRVVLPNELSEMDIEAIAATEVPDSYAHLDAEISNQ</sequence>
<dbReference type="Pfam" id="PF02604">
    <property type="entry name" value="PhdYeFM_antitox"/>
    <property type="match status" value="1"/>
</dbReference>
<dbReference type="InterPro" id="IPR006442">
    <property type="entry name" value="Antitoxin_Phd/YefM"/>
</dbReference>
<comment type="similarity">
    <text evidence="1 2">Belongs to the phD/YefM antitoxin family.</text>
</comment>
<gene>
    <name evidence="3" type="ORF">NKW50_16200</name>
</gene>
<reference evidence="3 4" key="1">
    <citation type="submission" date="2022-06" db="EMBL/GenBank/DDBJ databases">
        <title>Acetobacer genomes from food samples.</title>
        <authorList>
            <person name="Sombolestani A."/>
        </authorList>
    </citation>
    <scope>NUCLEOTIDE SEQUENCE [LARGE SCALE GENOMIC DNA]</scope>
    <source>
        <strain evidence="3 4">R-83285</strain>
    </source>
</reference>
<dbReference type="Proteomes" id="UP001523528">
    <property type="component" value="Unassembled WGS sequence"/>
</dbReference>
<name>A0ABT1F4H0_9PROT</name>
<comment type="function">
    <text evidence="2">Antitoxin component of a type II toxin-antitoxin (TA) system.</text>
</comment>
<evidence type="ECO:0000256" key="1">
    <source>
        <dbReference type="ARBA" id="ARBA00009981"/>
    </source>
</evidence>
<dbReference type="EMBL" id="JAMYZZ010000089">
    <property type="protein sequence ID" value="MCP1260105.1"/>
    <property type="molecule type" value="Genomic_DNA"/>
</dbReference>
<evidence type="ECO:0000256" key="2">
    <source>
        <dbReference type="RuleBase" id="RU362080"/>
    </source>
</evidence>
<dbReference type="InterPro" id="IPR036165">
    <property type="entry name" value="YefM-like_sf"/>
</dbReference>
<comment type="caution">
    <text evidence="3">The sequence shown here is derived from an EMBL/GenBank/DDBJ whole genome shotgun (WGS) entry which is preliminary data.</text>
</comment>
<protein>
    <recommendedName>
        <fullName evidence="2">Antitoxin</fullName>
    </recommendedName>
</protein>
<proteinExistence type="inferred from homology"/>
<evidence type="ECO:0000313" key="4">
    <source>
        <dbReference type="Proteomes" id="UP001523528"/>
    </source>
</evidence>
<dbReference type="Gene3D" id="3.40.1620.10">
    <property type="entry name" value="YefM-like domain"/>
    <property type="match status" value="1"/>
</dbReference>
<accession>A0ABT1F4H0</accession>